<feature type="transmembrane region" description="Helical" evidence="6">
    <location>
        <begin position="160"/>
        <end position="184"/>
    </location>
</feature>
<feature type="transmembrane region" description="Helical" evidence="6">
    <location>
        <begin position="52"/>
        <end position="69"/>
    </location>
</feature>
<dbReference type="Proteomes" id="UP000011607">
    <property type="component" value="Unassembled WGS sequence"/>
</dbReference>
<organism evidence="7 8">
    <name type="scientific">Halobiforma nitratireducens JCM 10879</name>
    <dbReference type="NCBI Taxonomy" id="1227454"/>
    <lineage>
        <taxon>Archaea</taxon>
        <taxon>Methanobacteriati</taxon>
        <taxon>Methanobacteriota</taxon>
        <taxon>Stenosarchaea group</taxon>
        <taxon>Halobacteria</taxon>
        <taxon>Halobacteriales</taxon>
        <taxon>Natrialbaceae</taxon>
        <taxon>Halobiforma</taxon>
    </lineage>
</organism>
<dbReference type="PANTHER" id="PTHR21716">
    <property type="entry name" value="TRANSMEMBRANE PROTEIN"/>
    <property type="match status" value="1"/>
</dbReference>
<keyword evidence="4 6" id="KW-1133">Transmembrane helix</keyword>
<feature type="transmembrane region" description="Helical" evidence="6">
    <location>
        <begin position="21"/>
        <end position="46"/>
    </location>
</feature>
<feature type="transmembrane region" description="Helical" evidence="6">
    <location>
        <begin position="246"/>
        <end position="269"/>
    </location>
</feature>
<feature type="transmembrane region" description="Helical" evidence="6">
    <location>
        <begin position="217"/>
        <end position="240"/>
    </location>
</feature>
<dbReference type="eggNOG" id="arCOG02642">
    <property type="taxonomic scope" value="Archaea"/>
</dbReference>
<gene>
    <name evidence="7" type="ORF">C446_05220</name>
</gene>
<dbReference type="AlphaFoldDB" id="M0MAN7"/>
<dbReference type="Pfam" id="PF01594">
    <property type="entry name" value="AI-2E_transport"/>
    <property type="match status" value="1"/>
</dbReference>
<evidence type="ECO:0000256" key="1">
    <source>
        <dbReference type="ARBA" id="ARBA00004141"/>
    </source>
</evidence>
<evidence type="ECO:0000256" key="6">
    <source>
        <dbReference type="SAM" id="Phobius"/>
    </source>
</evidence>
<protein>
    <recommendedName>
        <fullName evidence="9">Permease</fullName>
    </recommendedName>
</protein>
<evidence type="ECO:0008006" key="9">
    <source>
        <dbReference type="Google" id="ProtNLM"/>
    </source>
</evidence>
<dbReference type="PANTHER" id="PTHR21716:SF4">
    <property type="entry name" value="TRANSMEMBRANE PROTEIN 245"/>
    <property type="match status" value="1"/>
</dbReference>
<evidence type="ECO:0000313" key="7">
    <source>
        <dbReference type="EMBL" id="EMA41689.1"/>
    </source>
</evidence>
<comment type="similarity">
    <text evidence="2">Belongs to the autoinducer-2 exporter (AI-2E) (TC 2.A.86) family.</text>
</comment>
<dbReference type="STRING" id="1227454.C446_05220"/>
<proteinExistence type="inferred from homology"/>
<feature type="transmembrane region" description="Helical" evidence="6">
    <location>
        <begin position="318"/>
        <end position="348"/>
    </location>
</feature>
<feature type="transmembrane region" description="Helical" evidence="6">
    <location>
        <begin position="81"/>
        <end position="106"/>
    </location>
</feature>
<keyword evidence="3 6" id="KW-0812">Transmembrane</keyword>
<name>M0MAN7_9EURY</name>
<evidence type="ECO:0000256" key="4">
    <source>
        <dbReference type="ARBA" id="ARBA00022989"/>
    </source>
</evidence>
<dbReference type="InterPro" id="IPR002549">
    <property type="entry name" value="AI-2E-like"/>
</dbReference>
<comment type="subcellular location">
    <subcellularLocation>
        <location evidence="1">Membrane</location>
        <topology evidence="1">Multi-pass membrane protein</topology>
    </subcellularLocation>
</comment>
<feature type="transmembrane region" description="Helical" evidence="6">
    <location>
        <begin position="281"/>
        <end position="298"/>
    </location>
</feature>
<dbReference type="GO" id="GO:0016020">
    <property type="term" value="C:membrane"/>
    <property type="evidence" value="ECO:0007669"/>
    <property type="project" value="UniProtKB-SubCell"/>
</dbReference>
<dbReference type="EMBL" id="AOMA01000063">
    <property type="protein sequence ID" value="EMA41689.1"/>
    <property type="molecule type" value="Genomic_DNA"/>
</dbReference>
<reference evidence="7 8" key="1">
    <citation type="journal article" date="2014" name="PLoS Genet.">
        <title>Phylogenetically driven sequencing of extremely halophilic archaea reveals strategies for static and dynamic osmo-response.</title>
        <authorList>
            <person name="Becker E.A."/>
            <person name="Seitzer P.M."/>
            <person name="Tritt A."/>
            <person name="Larsen D."/>
            <person name="Krusor M."/>
            <person name="Yao A.I."/>
            <person name="Wu D."/>
            <person name="Madern D."/>
            <person name="Eisen J.A."/>
            <person name="Darling A.E."/>
            <person name="Facciotti M.T."/>
        </authorList>
    </citation>
    <scope>NUCLEOTIDE SEQUENCE [LARGE SCALE GENOMIC DNA]</scope>
    <source>
        <strain evidence="7 8">JCM 10879</strain>
    </source>
</reference>
<evidence type="ECO:0000256" key="3">
    <source>
        <dbReference type="ARBA" id="ARBA00022692"/>
    </source>
</evidence>
<dbReference type="PATRIC" id="fig|1227454.3.peg.1035"/>
<accession>M0MAN7</accession>
<sequence>MTAEYDSPSDEHVWGGFIGANVVTVIVNLSRGYLLALTLIFAYLTWQLVTPFLQYVLAAVLVAFLLSPVQRRLEDRTSPTIAAFALVAFALVAFIVPFLLVAVVVADDAATILQEVDPEAIGVAEVEDRIEEEVGVEVDIVGTLADSAEQVGTALVEQTAAWFGVFTHTLIGIGLALFLLYYLLKDGDRLLGWVRQITPLPDDVQDDLYDELEEVTWAVLAGHVLIAIIEGVIAGLGLFATGIPNAAFWTFVMVILSLVPLIGAPLVWLPASIYLAVTGEPLLAVGLAVYSAIVVGIADDYLRPIVVDRYAEISPAVIILGVLGGIYAFGIMGLFFGPVVVGALLAVLEVVDEHYEGLEGETGTEY</sequence>
<comment type="caution">
    <text evidence="7">The sequence shown here is derived from an EMBL/GenBank/DDBJ whole genome shotgun (WGS) entry which is preliminary data.</text>
</comment>
<evidence type="ECO:0000313" key="8">
    <source>
        <dbReference type="Proteomes" id="UP000011607"/>
    </source>
</evidence>
<keyword evidence="5 6" id="KW-0472">Membrane</keyword>
<evidence type="ECO:0000256" key="2">
    <source>
        <dbReference type="ARBA" id="ARBA00009773"/>
    </source>
</evidence>
<evidence type="ECO:0000256" key="5">
    <source>
        <dbReference type="ARBA" id="ARBA00023136"/>
    </source>
</evidence>
<keyword evidence="8" id="KW-1185">Reference proteome</keyword>